<protein>
    <submittedName>
        <fullName evidence="2">Uncharacterized protein</fullName>
    </submittedName>
</protein>
<comment type="caution">
    <text evidence="2">The sequence shown here is derived from an EMBL/GenBank/DDBJ whole genome shotgun (WGS) entry which is preliminary data.</text>
</comment>
<dbReference type="EMBL" id="JAKLUA010000004">
    <property type="protein sequence ID" value="MCG2668669.1"/>
    <property type="molecule type" value="Genomic_DNA"/>
</dbReference>
<dbReference type="RefSeq" id="WP_237871458.1">
    <property type="nucleotide sequence ID" value="NZ_JAKLUA010000004.1"/>
</dbReference>
<gene>
    <name evidence="2" type="ORF">L6637_17040</name>
</gene>
<keyword evidence="3" id="KW-1185">Reference proteome</keyword>
<keyword evidence="1" id="KW-0472">Membrane</keyword>
<name>A0ABS9LNT2_9BRAD</name>
<accession>A0ABS9LNT2</accession>
<keyword evidence="1" id="KW-1133">Transmembrane helix</keyword>
<organism evidence="2 3">
    <name type="scientific">Bradyrhizobium zhengyangense</name>
    <dbReference type="NCBI Taxonomy" id="2911009"/>
    <lineage>
        <taxon>Bacteria</taxon>
        <taxon>Pseudomonadati</taxon>
        <taxon>Pseudomonadota</taxon>
        <taxon>Alphaproteobacteria</taxon>
        <taxon>Hyphomicrobiales</taxon>
        <taxon>Nitrobacteraceae</taxon>
        <taxon>Bradyrhizobium</taxon>
    </lineage>
</organism>
<evidence type="ECO:0000313" key="2">
    <source>
        <dbReference type="EMBL" id="MCG2668669.1"/>
    </source>
</evidence>
<evidence type="ECO:0000313" key="3">
    <source>
        <dbReference type="Proteomes" id="UP001139012"/>
    </source>
</evidence>
<feature type="transmembrane region" description="Helical" evidence="1">
    <location>
        <begin position="31"/>
        <end position="50"/>
    </location>
</feature>
<keyword evidence="1" id="KW-0812">Transmembrane</keyword>
<evidence type="ECO:0000256" key="1">
    <source>
        <dbReference type="SAM" id="Phobius"/>
    </source>
</evidence>
<proteinExistence type="predicted"/>
<dbReference type="Proteomes" id="UP001139012">
    <property type="component" value="Unassembled WGS sequence"/>
</dbReference>
<sequence>MMNRVPFLLHLVLIYPLGFAPTLLWKSVCDVSVVLLGATYLSIFISVGLLRWRGLPLNATVGEYNERVSFLRNEVTRVSTDDDVAG</sequence>
<reference evidence="2" key="1">
    <citation type="submission" date="2022-01" db="EMBL/GenBank/DDBJ databases">
        <title>Genome sequnece data of strain Bradyrhizobium sp. nov.</title>
        <authorList>
            <person name="Zhang J."/>
        </authorList>
    </citation>
    <scope>NUCLEOTIDE SEQUENCE</scope>
    <source>
        <strain evidence="2">WYCCWR 12774</strain>
    </source>
</reference>
<feature type="transmembrane region" description="Helical" evidence="1">
    <location>
        <begin position="7"/>
        <end position="25"/>
    </location>
</feature>